<dbReference type="AlphaFoldDB" id="A0AA41XWC0"/>
<organism evidence="2 5">
    <name type="scientific">Brenneria izbisi</name>
    <dbReference type="NCBI Taxonomy" id="2939450"/>
    <lineage>
        <taxon>Bacteria</taxon>
        <taxon>Pseudomonadati</taxon>
        <taxon>Pseudomonadota</taxon>
        <taxon>Gammaproteobacteria</taxon>
        <taxon>Enterobacterales</taxon>
        <taxon>Pectobacteriaceae</taxon>
        <taxon>Brenneria</taxon>
    </lineage>
</organism>
<dbReference type="Pfam" id="PF13166">
    <property type="entry name" value="AAA_13"/>
    <property type="match status" value="1"/>
</dbReference>
<keyword evidence="4" id="KW-1185">Reference proteome</keyword>
<proteinExistence type="predicted"/>
<evidence type="ECO:0000313" key="5">
    <source>
        <dbReference type="Proteomes" id="UP001165569"/>
    </source>
</evidence>
<feature type="domain" description="Protein CR006 P-loop" evidence="1">
    <location>
        <begin position="3"/>
        <end position="56"/>
    </location>
</feature>
<sequence>MSKDNICELFQGRDKLICQSLFSWVNDGSHSIHDDLYINHGERTNEVYLRIFKDIFTKSKQIGHYELMIGITEVSPNLIDEQA</sequence>
<dbReference type="Proteomes" id="UP001165568">
    <property type="component" value="Unassembled WGS sequence"/>
</dbReference>
<dbReference type="InterPro" id="IPR026866">
    <property type="entry name" value="CR006_AAA"/>
</dbReference>
<dbReference type="EMBL" id="JAMPJU010000013">
    <property type="protein sequence ID" value="MCV9883514.1"/>
    <property type="molecule type" value="Genomic_DNA"/>
</dbReference>
<comment type="caution">
    <text evidence="2">The sequence shown here is derived from an EMBL/GenBank/DDBJ whole genome shotgun (WGS) entry which is preliminary data.</text>
</comment>
<gene>
    <name evidence="2" type="ORF">NC803_15290</name>
    <name evidence="3" type="ORF">NC856_14675</name>
</gene>
<evidence type="ECO:0000313" key="2">
    <source>
        <dbReference type="EMBL" id="MCV9880210.1"/>
    </source>
</evidence>
<reference evidence="2" key="1">
    <citation type="submission" date="2022-04" db="EMBL/GenBank/DDBJ databases">
        <title>Brenneria sp. isolated from walnut trees in Serbia.</title>
        <authorList>
            <person name="Gasic K."/>
            <person name="Zlatkovic N."/>
            <person name="Kuzmanovic N."/>
        </authorList>
    </citation>
    <scope>NUCLEOTIDE SEQUENCE</scope>
    <source>
        <strain evidence="3">KBI 423</strain>
        <strain evidence="2">KBI 447</strain>
    </source>
</reference>
<evidence type="ECO:0000313" key="3">
    <source>
        <dbReference type="EMBL" id="MCV9883514.1"/>
    </source>
</evidence>
<evidence type="ECO:0000259" key="1">
    <source>
        <dbReference type="Pfam" id="PF13166"/>
    </source>
</evidence>
<name>A0AA41XWC0_9GAMM</name>
<dbReference type="Proteomes" id="UP001165569">
    <property type="component" value="Unassembled WGS sequence"/>
</dbReference>
<protein>
    <submittedName>
        <fullName evidence="2">AAA family ATPase</fullName>
    </submittedName>
</protein>
<evidence type="ECO:0000313" key="4">
    <source>
        <dbReference type="Proteomes" id="UP001165568"/>
    </source>
</evidence>
<accession>A0AA41XWC0</accession>
<dbReference type="EMBL" id="JAMPJT010000013">
    <property type="protein sequence ID" value="MCV9880210.1"/>
    <property type="molecule type" value="Genomic_DNA"/>
</dbReference>